<evidence type="ECO:0000256" key="4">
    <source>
        <dbReference type="ARBA" id="ARBA00022729"/>
    </source>
</evidence>
<keyword evidence="2" id="KW-1003">Cell membrane</keyword>
<evidence type="ECO:0000256" key="5">
    <source>
        <dbReference type="ARBA" id="ARBA00022989"/>
    </source>
</evidence>
<comment type="subcellular location">
    <subcellularLocation>
        <location evidence="15">Postsynaptic cell membrane</location>
        <topology evidence="15">Multi-pass membrane protein</topology>
    </subcellularLocation>
</comment>
<dbReference type="AlphaFoldDB" id="A0AAF3JAQ0"/>
<dbReference type="InterPro" id="IPR006029">
    <property type="entry name" value="Neurotrans-gated_channel_TM"/>
</dbReference>
<keyword evidence="13" id="KW-1071">Ligand-gated ion channel</keyword>
<evidence type="ECO:0000256" key="7">
    <source>
        <dbReference type="ARBA" id="ARBA00023065"/>
    </source>
</evidence>
<keyword evidence="3 18" id="KW-0812">Transmembrane</keyword>
<evidence type="ECO:0000256" key="14">
    <source>
        <dbReference type="ARBA" id="ARBA00023303"/>
    </source>
</evidence>
<evidence type="ECO:0000256" key="3">
    <source>
        <dbReference type="ARBA" id="ARBA00022692"/>
    </source>
</evidence>
<evidence type="ECO:0000256" key="10">
    <source>
        <dbReference type="ARBA" id="ARBA00023170"/>
    </source>
</evidence>
<dbReference type="Gene3D" id="1.20.58.390">
    <property type="entry name" value="Neurotransmitter-gated ion-channel transmembrane domain"/>
    <property type="match status" value="1"/>
</dbReference>
<evidence type="ECO:0000256" key="6">
    <source>
        <dbReference type="ARBA" id="ARBA00023018"/>
    </source>
</evidence>
<dbReference type="PANTHER" id="PTHR18945">
    <property type="entry name" value="NEUROTRANSMITTER GATED ION CHANNEL"/>
    <property type="match status" value="1"/>
</dbReference>
<evidence type="ECO:0000256" key="11">
    <source>
        <dbReference type="ARBA" id="ARBA00023180"/>
    </source>
</evidence>
<dbReference type="WBParaSite" id="MBELARI_LOCUS7147">
    <property type="protein sequence ID" value="MBELARI_LOCUS7147"/>
    <property type="gene ID" value="MBELARI_LOCUS7147"/>
</dbReference>
<dbReference type="CDD" id="cd19051">
    <property type="entry name" value="LGIC_TM_cation"/>
    <property type="match status" value="1"/>
</dbReference>
<dbReference type="Proteomes" id="UP000887575">
    <property type="component" value="Unassembled WGS sequence"/>
</dbReference>
<protein>
    <recommendedName>
        <fullName evidence="17">Ligand-gated ion channel 4</fullName>
    </recommendedName>
</protein>
<evidence type="ECO:0000256" key="16">
    <source>
        <dbReference type="ARBA" id="ARBA00061606"/>
    </source>
</evidence>
<dbReference type="FunFam" id="2.70.170.10:FF:000061">
    <property type="entry name" value="Ligand-gated ion channel 4"/>
    <property type="match status" value="1"/>
</dbReference>
<keyword evidence="12" id="KW-0628">Postsynaptic cell membrane</keyword>
<proteinExistence type="inferred from homology"/>
<evidence type="ECO:0000256" key="9">
    <source>
        <dbReference type="ARBA" id="ARBA00023157"/>
    </source>
</evidence>
<evidence type="ECO:0000256" key="15">
    <source>
        <dbReference type="ARBA" id="ARBA00034104"/>
    </source>
</evidence>
<keyword evidence="6" id="KW-0770">Synapse</keyword>
<evidence type="ECO:0000256" key="1">
    <source>
        <dbReference type="ARBA" id="ARBA00022448"/>
    </source>
</evidence>
<dbReference type="PRINTS" id="PR00254">
    <property type="entry name" value="NICOTINICR"/>
</dbReference>
<accession>A0AAF3JAQ0</accession>
<keyword evidence="9" id="KW-1015">Disulfide bond</keyword>
<evidence type="ECO:0000256" key="8">
    <source>
        <dbReference type="ARBA" id="ARBA00023136"/>
    </source>
</evidence>
<keyword evidence="11" id="KW-0325">Glycoprotein</keyword>
<keyword evidence="10" id="KW-0675">Receptor</keyword>
<dbReference type="InterPro" id="IPR036719">
    <property type="entry name" value="Neuro-gated_channel_TM_sf"/>
</dbReference>
<organism evidence="21 22">
    <name type="scientific">Mesorhabditis belari</name>
    <dbReference type="NCBI Taxonomy" id="2138241"/>
    <lineage>
        <taxon>Eukaryota</taxon>
        <taxon>Metazoa</taxon>
        <taxon>Ecdysozoa</taxon>
        <taxon>Nematoda</taxon>
        <taxon>Chromadorea</taxon>
        <taxon>Rhabditida</taxon>
        <taxon>Rhabditina</taxon>
        <taxon>Rhabditomorpha</taxon>
        <taxon>Rhabditoidea</taxon>
        <taxon>Rhabditidae</taxon>
        <taxon>Mesorhabditinae</taxon>
        <taxon>Mesorhabditis</taxon>
    </lineage>
</organism>
<keyword evidence="21" id="KW-1185">Reference proteome</keyword>
<name>A0AAF3JAQ0_9BILA</name>
<evidence type="ECO:0000256" key="17">
    <source>
        <dbReference type="ARBA" id="ARBA00070708"/>
    </source>
</evidence>
<evidence type="ECO:0000259" key="19">
    <source>
        <dbReference type="Pfam" id="PF02931"/>
    </source>
</evidence>
<keyword evidence="8 18" id="KW-0472">Membrane</keyword>
<dbReference type="GO" id="GO:0045211">
    <property type="term" value="C:postsynaptic membrane"/>
    <property type="evidence" value="ECO:0007669"/>
    <property type="project" value="UniProtKB-SubCell"/>
</dbReference>
<dbReference type="Pfam" id="PF02932">
    <property type="entry name" value="Neur_chan_memb"/>
    <property type="match status" value="1"/>
</dbReference>
<keyword evidence="5 18" id="KW-1133">Transmembrane helix</keyword>
<dbReference type="FunFam" id="1.20.58.390:FF:000043">
    <property type="entry name" value="AcetylCholine Receptor"/>
    <property type="match status" value="1"/>
</dbReference>
<dbReference type="SUPFAM" id="SSF90112">
    <property type="entry name" value="Neurotransmitter-gated ion-channel transmembrane pore"/>
    <property type="match status" value="1"/>
</dbReference>
<dbReference type="InterPro" id="IPR036734">
    <property type="entry name" value="Neur_chan_lig-bd_sf"/>
</dbReference>
<dbReference type="PROSITE" id="PS00236">
    <property type="entry name" value="NEUROTR_ION_CHANNEL"/>
    <property type="match status" value="1"/>
</dbReference>
<comment type="caution">
    <text evidence="18">Lacks conserved residue(s) required for the propagation of feature annotation.</text>
</comment>
<keyword evidence="7 18" id="KW-0406">Ion transport</keyword>
<evidence type="ECO:0000256" key="2">
    <source>
        <dbReference type="ARBA" id="ARBA00022475"/>
    </source>
</evidence>
<dbReference type="GO" id="GO:0004888">
    <property type="term" value="F:transmembrane signaling receptor activity"/>
    <property type="evidence" value="ECO:0007669"/>
    <property type="project" value="InterPro"/>
</dbReference>
<evidence type="ECO:0000259" key="20">
    <source>
        <dbReference type="Pfam" id="PF02932"/>
    </source>
</evidence>
<reference evidence="22" key="1">
    <citation type="submission" date="2024-02" db="UniProtKB">
        <authorList>
            <consortium name="WormBaseParasite"/>
        </authorList>
    </citation>
    <scope>IDENTIFICATION</scope>
</reference>
<evidence type="ECO:0000313" key="22">
    <source>
        <dbReference type="WBParaSite" id="MBELARI_LOCUS7147"/>
    </source>
</evidence>
<dbReference type="InterPro" id="IPR038050">
    <property type="entry name" value="Neuro_actylchol_rec"/>
</dbReference>
<dbReference type="SUPFAM" id="SSF63712">
    <property type="entry name" value="Nicotinic receptor ligand binding domain-like"/>
    <property type="match status" value="1"/>
</dbReference>
<evidence type="ECO:0000256" key="12">
    <source>
        <dbReference type="ARBA" id="ARBA00023257"/>
    </source>
</evidence>
<evidence type="ECO:0000256" key="13">
    <source>
        <dbReference type="ARBA" id="ARBA00023286"/>
    </source>
</evidence>
<feature type="transmembrane region" description="Helical" evidence="18">
    <location>
        <begin position="614"/>
        <end position="637"/>
    </location>
</feature>
<feature type="domain" description="Neurotransmitter-gated ion-channel ligand-binding" evidence="19">
    <location>
        <begin position="127"/>
        <end position="335"/>
    </location>
</feature>
<keyword evidence="14 18" id="KW-0407">Ion channel</keyword>
<keyword evidence="1 18" id="KW-0813">Transport</keyword>
<feature type="transmembrane region" description="Helical" evidence="18">
    <location>
        <begin position="399"/>
        <end position="422"/>
    </location>
</feature>
<feature type="transmembrane region" description="Helical" evidence="18">
    <location>
        <begin position="336"/>
        <end position="359"/>
    </location>
</feature>
<dbReference type="CDD" id="cd18997">
    <property type="entry name" value="LGIC_ECD_nAChR"/>
    <property type="match status" value="1"/>
</dbReference>
<dbReference type="GO" id="GO:0022848">
    <property type="term" value="F:acetylcholine-gated monoatomic cation-selective channel activity"/>
    <property type="evidence" value="ECO:0007669"/>
    <property type="project" value="InterPro"/>
</dbReference>
<dbReference type="Pfam" id="PF02931">
    <property type="entry name" value="Neur_chan_LBD"/>
    <property type="match status" value="1"/>
</dbReference>
<dbReference type="InterPro" id="IPR018000">
    <property type="entry name" value="Neurotransmitter_ion_chnl_CS"/>
</dbReference>
<sequence>MVAPNLLQIFLQLSNVSFENSTNFELSRRPRAEIKGKRTTIGLQAGEESLHPLLADEEIATLEENYTEKVLTNPEDGKREDIFGRDNKRMFGQPIYPPFGAYTKLNIDDEVRKALQIKSSADGTEQLLYRTLMDASRYEKDVRPTNHHSLPTNVTFGFLLNQIVEMDERNQVLTTRSWLNINWMDQRLSWNHSLWGGIKTIYVPHQKLWKPDIILVNNAIREYYASLVSTDIMVSSDGNVTYLYSAIFRSSCRIKVRYYPFDDQECDLKFASWSHDSREMDLGLNTDKGDLSSYMNNSEFDLVDMTAIREVVHFPSEPDSLWPIIIIRINMRRRPLFYVFNHIIPCVLISSMAVLGFLMPPETGEKINMIITTLLSMGVYLQSITESIPPTSEAVPLIGMYYVASLFMVCLATCVNVVTLNIHRNGAANQGRQVPPWMEKYILGYLASFMQMTIREPDSVTLIKTAQTKKSTIRRSSLLRDLKRIKNQDNRKQRTKVPNGECECMVTQNNNSVLTLEIEAIHAAHAHSKANGNAKSVETGSEGVILSRIVTEQLMPRMTTKNPTMLSEFEQKFRKILKRIYRSLQQHEIREEILDERQRIQWQWQQLASVIDRLLLILFSMATLATISFFLILPVQLRNSVWSGLFFL</sequence>
<dbReference type="PRINTS" id="PR00252">
    <property type="entry name" value="NRIONCHANNEL"/>
</dbReference>
<evidence type="ECO:0000313" key="21">
    <source>
        <dbReference type="Proteomes" id="UP000887575"/>
    </source>
</evidence>
<dbReference type="InterPro" id="IPR006201">
    <property type="entry name" value="Neur_channel"/>
</dbReference>
<dbReference type="InterPro" id="IPR006202">
    <property type="entry name" value="Neur_chan_lig-bd"/>
</dbReference>
<dbReference type="InterPro" id="IPR002394">
    <property type="entry name" value="Nicotinic_acetylcholine_rcpt"/>
</dbReference>
<dbReference type="Gene3D" id="2.70.170.10">
    <property type="entry name" value="Neurotransmitter-gated ion-channel ligand-binding domain"/>
    <property type="match status" value="1"/>
</dbReference>
<feature type="domain" description="Neurotransmitter-gated ion-channel transmembrane" evidence="20">
    <location>
        <begin position="343"/>
        <end position="625"/>
    </location>
</feature>
<keyword evidence="4" id="KW-0732">Signal</keyword>
<comment type="similarity">
    <text evidence="16 18">Belongs to the ligand-gated ion channel (TC 1.A.9) family.</text>
</comment>
<evidence type="ECO:0000256" key="18">
    <source>
        <dbReference type="RuleBase" id="RU000687"/>
    </source>
</evidence>